<dbReference type="Proteomes" id="UP001177670">
    <property type="component" value="Unassembled WGS sequence"/>
</dbReference>
<sequence>MRAKDAEKREREERGWRQGYEKVKERVARSYSLTRRVKFSAGFTTRPTYHSASLVTQNYNVEAPQKSQPNDTGTPPLFVAMIQQRLCGSGLGLININITSTCPEL</sequence>
<protein>
    <submittedName>
        <fullName evidence="1">Uncharacterized protein</fullName>
    </submittedName>
</protein>
<organism evidence="1 2">
    <name type="scientific">Melipona bicolor</name>
    <dbReference type="NCBI Taxonomy" id="60889"/>
    <lineage>
        <taxon>Eukaryota</taxon>
        <taxon>Metazoa</taxon>
        <taxon>Ecdysozoa</taxon>
        <taxon>Arthropoda</taxon>
        <taxon>Hexapoda</taxon>
        <taxon>Insecta</taxon>
        <taxon>Pterygota</taxon>
        <taxon>Neoptera</taxon>
        <taxon>Endopterygota</taxon>
        <taxon>Hymenoptera</taxon>
        <taxon>Apocrita</taxon>
        <taxon>Aculeata</taxon>
        <taxon>Apoidea</taxon>
        <taxon>Anthophila</taxon>
        <taxon>Apidae</taxon>
        <taxon>Melipona</taxon>
    </lineage>
</organism>
<comment type="caution">
    <text evidence="1">The sequence shown here is derived from an EMBL/GenBank/DDBJ whole genome shotgun (WGS) entry which is preliminary data.</text>
</comment>
<accession>A0AA40G3I1</accession>
<evidence type="ECO:0000313" key="2">
    <source>
        <dbReference type="Proteomes" id="UP001177670"/>
    </source>
</evidence>
<name>A0AA40G3I1_9HYME</name>
<evidence type="ECO:0000313" key="1">
    <source>
        <dbReference type="EMBL" id="KAK1130104.1"/>
    </source>
</evidence>
<dbReference type="EMBL" id="JAHYIQ010000008">
    <property type="protein sequence ID" value="KAK1130104.1"/>
    <property type="molecule type" value="Genomic_DNA"/>
</dbReference>
<gene>
    <name evidence="1" type="ORF">K0M31_019788</name>
</gene>
<proteinExistence type="predicted"/>
<reference evidence="1" key="1">
    <citation type="submission" date="2021-10" db="EMBL/GenBank/DDBJ databases">
        <title>Melipona bicolor Genome sequencing and assembly.</title>
        <authorList>
            <person name="Araujo N.S."/>
            <person name="Arias M.C."/>
        </authorList>
    </citation>
    <scope>NUCLEOTIDE SEQUENCE</scope>
    <source>
        <strain evidence="1">USP_2M_L1-L4_2017</strain>
        <tissue evidence="1">Whole body</tissue>
    </source>
</reference>
<keyword evidence="2" id="KW-1185">Reference proteome</keyword>
<dbReference type="AlphaFoldDB" id="A0AA40G3I1"/>